<reference evidence="2" key="1">
    <citation type="submission" date="2020-08" db="EMBL/GenBank/DDBJ databases">
        <title>Genome public.</title>
        <authorList>
            <person name="Liu C."/>
            <person name="Sun Q."/>
        </authorList>
    </citation>
    <scope>NUCLEOTIDE SEQUENCE</scope>
    <source>
        <strain evidence="2">BX15</strain>
    </source>
</reference>
<sequence>MSLMEKFSAVEIKADNRISEDDKAFCLRQQEAFDKAGSALQKVAEAMAAAKAEQAGILTADEDFIDRYVGGDCDVDGVYDTMKKRNRTFISAVVNYFSRKYSVELDEHEIEEHLIPTGPKEPNLPWGGYRSMSEDEIASYRQELDAYKVEKDKFEQSLRTLPLRYEQVVDEIFVQLGGFSFQEKAMNEFLSRTWNCCHSTYRDNAEEFEIKNDTLKLTGYWCGCKDDSWRSHDEWESTGSLKTLLNALAWYECGRMDEGNLWFPELFRYGTDRNFFETYNMEKVKSVKLFKNGRVDIKFRSVAYVQEFVETCLRRKVA</sequence>
<keyword evidence="1" id="KW-0175">Coiled coil</keyword>
<gene>
    <name evidence="2" type="ORF">H8Z83_03855</name>
</gene>
<protein>
    <submittedName>
        <fullName evidence="2">Uncharacterized protein</fullName>
    </submittedName>
</protein>
<dbReference type="RefSeq" id="WP_187013807.1">
    <property type="nucleotide sequence ID" value="NZ_JACOQI010000002.1"/>
</dbReference>
<dbReference type="EMBL" id="JACOQI010000002">
    <property type="protein sequence ID" value="MBC5769459.1"/>
    <property type="molecule type" value="Genomic_DNA"/>
</dbReference>
<keyword evidence="3" id="KW-1185">Reference proteome</keyword>
<evidence type="ECO:0000256" key="1">
    <source>
        <dbReference type="SAM" id="Coils"/>
    </source>
</evidence>
<evidence type="ECO:0000313" key="2">
    <source>
        <dbReference type="EMBL" id="MBC5769459.1"/>
    </source>
</evidence>
<evidence type="ECO:0000313" key="3">
    <source>
        <dbReference type="Proteomes" id="UP000620327"/>
    </source>
</evidence>
<dbReference type="Proteomes" id="UP000620327">
    <property type="component" value="Unassembled WGS sequence"/>
</dbReference>
<dbReference type="AlphaFoldDB" id="A0A923S696"/>
<accession>A0A923S696</accession>
<organism evidence="2 3">
    <name type="scientific">Dysosmobacter segnis</name>
    <dbReference type="NCBI Taxonomy" id="2763042"/>
    <lineage>
        <taxon>Bacteria</taxon>
        <taxon>Bacillati</taxon>
        <taxon>Bacillota</taxon>
        <taxon>Clostridia</taxon>
        <taxon>Eubacteriales</taxon>
        <taxon>Oscillospiraceae</taxon>
        <taxon>Dysosmobacter</taxon>
    </lineage>
</organism>
<proteinExistence type="predicted"/>
<feature type="coiled-coil region" evidence="1">
    <location>
        <begin position="130"/>
        <end position="157"/>
    </location>
</feature>
<name>A0A923S696_9FIRM</name>
<comment type="caution">
    <text evidence="2">The sequence shown here is derived from an EMBL/GenBank/DDBJ whole genome shotgun (WGS) entry which is preliminary data.</text>
</comment>